<protein>
    <submittedName>
        <fullName evidence="2">Uncharacterized protein</fullName>
    </submittedName>
</protein>
<evidence type="ECO:0000313" key="3">
    <source>
        <dbReference type="Proteomes" id="UP000219058"/>
    </source>
</evidence>
<dbReference type="EMBL" id="NSLY01000011">
    <property type="protein sequence ID" value="PDP60409.1"/>
    <property type="molecule type" value="Genomic_DNA"/>
</dbReference>
<dbReference type="Proteomes" id="UP000219058">
    <property type="component" value="Unassembled WGS sequence"/>
</dbReference>
<feature type="transmembrane region" description="Helical" evidence="1">
    <location>
        <begin position="46"/>
        <end position="67"/>
    </location>
</feature>
<evidence type="ECO:0000313" key="2">
    <source>
        <dbReference type="EMBL" id="PDP60409.1"/>
    </source>
</evidence>
<proteinExistence type="predicted"/>
<name>A0A2A6EFF1_PREIN</name>
<comment type="caution">
    <text evidence="2">The sequence shown here is derived from an EMBL/GenBank/DDBJ whole genome shotgun (WGS) entry which is preliminary data.</text>
</comment>
<keyword evidence="1" id="KW-0472">Membrane</keyword>
<dbReference type="GeneID" id="9498153"/>
<organism evidence="2 3">
    <name type="scientific">Prevotella intermedia</name>
    <dbReference type="NCBI Taxonomy" id="28131"/>
    <lineage>
        <taxon>Bacteria</taxon>
        <taxon>Pseudomonadati</taxon>
        <taxon>Bacteroidota</taxon>
        <taxon>Bacteroidia</taxon>
        <taxon>Bacteroidales</taxon>
        <taxon>Prevotellaceae</taxon>
        <taxon>Prevotella</taxon>
    </lineage>
</organism>
<accession>A0A2A6EFF1</accession>
<reference evidence="2 3" key="1">
    <citation type="submission" date="2017-09" db="EMBL/GenBank/DDBJ databases">
        <title>Phase variable restriction modification systems are present in the genome sequences of periodontal pathogens Prevotella intermedia, Tannerella forsythia and Porphyromonas gingivalis.</title>
        <authorList>
            <person name="Haigh R.D."/>
            <person name="Crawford L."/>
            <person name="Ralph J."/>
            <person name="Wanford J."/>
            <person name="Vartoukian S.R."/>
            <person name="Hijazib K."/>
            <person name="Wade W."/>
            <person name="Oggioni M.R."/>
        </authorList>
    </citation>
    <scope>NUCLEOTIDE SEQUENCE [LARGE SCALE GENOMIC DNA]</scope>
    <source>
        <strain evidence="2 3">WW2834</strain>
    </source>
</reference>
<sequence length="68" mass="7103">MKWLTTIIVVAIIAGILGALNSKDGEKGEGFFSGALAGGMGCGYVIFEIFLVVGGLILLFKLFGFLFG</sequence>
<evidence type="ECO:0000256" key="1">
    <source>
        <dbReference type="SAM" id="Phobius"/>
    </source>
</evidence>
<keyword evidence="1" id="KW-0812">Transmembrane</keyword>
<gene>
    <name evidence="2" type="ORF">CLI71_05340</name>
</gene>
<dbReference type="RefSeq" id="WP_013265808.1">
    <property type="nucleotide sequence ID" value="NZ_NSLY01000011.1"/>
</dbReference>
<dbReference type="AlphaFoldDB" id="A0A2A6EFF1"/>
<keyword evidence="1" id="KW-1133">Transmembrane helix</keyword>